<dbReference type="OrthoDB" id="9796999at2"/>
<keyword evidence="2" id="KW-1185">Reference proteome</keyword>
<comment type="caution">
    <text evidence="1">The sequence shown here is derived from an EMBL/GenBank/DDBJ whole genome shotgun (WGS) entry which is preliminary data.</text>
</comment>
<dbReference type="RefSeq" id="WP_106771966.1">
    <property type="nucleotide sequence ID" value="NZ_PXYK01000007.1"/>
</dbReference>
<evidence type="ECO:0008006" key="3">
    <source>
        <dbReference type="Google" id="ProtNLM"/>
    </source>
</evidence>
<dbReference type="Pfam" id="PF13376">
    <property type="entry name" value="OmdA"/>
    <property type="match status" value="1"/>
</dbReference>
<proteinExistence type="predicted"/>
<protein>
    <recommendedName>
        <fullName evidence="3">OmdA domain containing protein</fullName>
    </recommendedName>
</protein>
<dbReference type="AlphaFoldDB" id="A0A2P7SH95"/>
<evidence type="ECO:0000313" key="2">
    <source>
        <dbReference type="Proteomes" id="UP000241229"/>
    </source>
</evidence>
<dbReference type="Proteomes" id="UP000241229">
    <property type="component" value="Unassembled WGS sequence"/>
</dbReference>
<organism evidence="1 2">
    <name type="scientific">Kumtagia ephedrae</name>
    <dbReference type="NCBI Taxonomy" id="2116701"/>
    <lineage>
        <taxon>Bacteria</taxon>
        <taxon>Pseudomonadati</taxon>
        <taxon>Pseudomonadota</taxon>
        <taxon>Alphaproteobacteria</taxon>
        <taxon>Hyphomicrobiales</taxon>
        <taxon>Phyllobacteriaceae</taxon>
        <taxon>Kumtagia</taxon>
    </lineage>
</organism>
<name>A0A2P7SH95_9HYPH</name>
<gene>
    <name evidence="1" type="ORF">C7I84_09690</name>
</gene>
<accession>A0A2P7SH95</accession>
<reference evidence="1 2" key="1">
    <citation type="submission" date="2018-03" db="EMBL/GenBank/DDBJ databases">
        <title>The draft genome of Mesorhizobium sp. 6GN-30.</title>
        <authorList>
            <person name="Liu L."/>
            <person name="Li L."/>
            <person name="Wang T."/>
            <person name="Zhang X."/>
            <person name="Liang L."/>
        </authorList>
    </citation>
    <scope>NUCLEOTIDE SEQUENCE [LARGE SCALE GENOMIC DNA]</scope>
    <source>
        <strain evidence="1 2">6GN30</strain>
    </source>
</reference>
<dbReference type="EMBL" id="PXYK01000007">
    <property type="protein sequence ID" value="PSJ61858.1"/>
    <property type="molecule type" value="Genomic_DNA"/>
</dbReference>
<sequence>MAPVPVDPAKVHEFADADAFHDWLGRHHDSADEVWIKIHKVGSGLPSITPKEAIDVCLCWGWIDAIRKGFDERSFLQRYTPRGKRSTWSKINVDNVARLIGEGRMTGHGLRQVEMAKADGRWQRAYGPASEMTIPADLQAAIDAEPQAKAMLEKLSAQNRFALAFRLHNLKTEAARLKKIETFVAMLKRGETIYPQGGRRGAGGGTP</sequence>
<evidence type="ECO:0000313" key="1">
    <source>
        <dbReference type="EMBL" id="PSJ61858.1"/>
    </source>
</evidence>